<feature type="signal peptide" evidence="1">
    <location>
        <begin position="1"/>
        <end position="22"/>
    </location>
</feature>
<evidence type="ECO:0000313" key="2">
    <source>
        <dbReference type="EMBL" id="MBC3472863.1"/>
    </source>
</evidence>
<dbReference type="RefSeq" id="WP_186603793.1">
    <property type="nucleotide sequence ID" value="NZ_JABWRP020000001.1"/>
</dbReference>
<accession>A0A923GLI3</accession>
<evidence type="ECO:0000313" key="4">
    <source>
        <dbReference type="Proteomes" id="UP000628137"/>
    </source>
</evidence>
<protein>
    <recommendedName>
        <fullName evidence="5">Type 1 fimbrial protein</fullName>
    </recommendedName>
</protein>
<evidence type="ECO:0000256" key="1">
    <source>
        <dbReference type="SAM" id="SignalP"/>
    </source>
</evidence>
<name>A0A923GLI3_9PSED</name>
<gene>
    <name evidence="3" type="ORF">HU738_001855</name>
    <name evidence="2" type="ORF">HU738_20085</name>
</gene>
<sequence length="114" mass="11925">MSGKRLAVSVAVCLALVGQAQAGGAVASGMLRFSGSIVEPSCTTTVAGAGWRMDNCPALARDSVVGIQRVDEQAPPAQALRIDRGHGVDQRYRLVDEHGEPLTRGHYVVVVTSP</sequence>
<dbReference type="EMBL" id="JABWRP010000019">
    <property type="protein sequence ID" value="MBC3472863.1"/>
    <property type="molecule type" value="Genomic_DNA"/>
</dbReference>
<keyword evidence="4" id="KW-1185">Reference proteome</keyword>
<dbReference type="EMBL" id="JABWRP020000001">
    <property type="protein sequence ID" value="MBV4539784.1"/>
    <property type="molecule type" value="Genomic_DNA"/>
</dbReference>
<evidence type="ECO:0000313" key="3">
    <source>
        <dbReference type="EMBL" id="MBV4539784.1"/>
    </source>
</evidence>
<organism evidence="2">
    <name type="scientific">Pseudomonas vlassakiae</name>
    <dbReference type="NCBI Taxonomy" id="485888"/>
    <lineage>
        <taxon>Bacteria</taxon>
        <taxon>Pseudomonadati</taxon>
        <taxon>Pseudomonadota</taxon>
        <taxon>Gammaproteobacteria</taxon>
        <taxon>Pseudomonadales</taxon>
        <taxon>Pseudomonadaceae</taxon>
        <taxon>Pseudomonas</taxon>
    </lineage>
</organism>
<reference evidence="2" key="2">
    <citation type="submission" date="2020-07" db="EMBL/GenBank/DDBJ databases">
        <authorList>
            <person name="Lood C."/>
            <person name="Girard L."/>
        </authorList>
    </citation>
    <scope>NUCLEOTIDE SEQUENCE</scope>
    <source>
        <strain evidence="2">RW4S2</strain>
    </source>
</reference>
<dbReference type="Proteomes" id="UP000628137">
    <property type="component" value="Unassembled WGS sequence"/>
</dbReference>
<comment type="caution">
    <text evidence="2">The sequence shown here is derived from an EMBL/GenBank/DDBJ whole genome shotgun (WGS) entry which is preliminary data.</text>
</comment>
<reference evidence="2 4" key="1">
    <citation type="journal article" date="2020" name="Microorganisms">
        <title>Reliable Identification of Environmental Pseudomonas Isolates Using the rpoD Gene.</title>
        <authorList>
            <consortium name="The Broad Institute Genome Sequencing Platform"/>
            <person name="Girard L."/>
            <person name="Lood C."/>
            <person name="Rokni-Zadeh H."/>
            <person name="van Noort V."/>
            <person name="Lavigne R."/>
            <person name="De Mot R."/>
        </authorList>
    </citation>
    <scope>NUCLEOTIDE SEQUENCE</scope>
    <source>
        <strain evidence="2 4">RW4S2</strain>
    </source>
</reference>
<proteinExistence type="predicted"/>
<evidence type="ECO:0008006" key="5">
    <source>
        <dbReference type="Google" id="ProtNLM"/>
    </source>
</evidence>
<dbReference type="AlphaFoldDB" id="A0A923GLI3"/>
<feature type="chain" id="PRO_5044696269" description="Type 1 fimbrial protein" evidence="1">
    <location>
        <begin position="23"/>
        <end position="114"/>
    </location>
</feature>
<reference evidence="3" key="3">
    <citation type="submission" date="2021-06" db="EMBL/GenBank/DDBJ databases">
        <title>Updating the genus Pseudomonas: Description of 43 new species and partition of the Pseudomonas putida group.</title>
        <authorList>
            <person name="Girard L."/>
            <person name="Lood C."/>
            <person name="Vandamme P."/>
            <person name="Rokni-Zadeh H."/>
            <person name="Van Noort V."/>
            <person name="Hofte M."/>
            <person name="Lavigne R."/>
            <person name="De Mot R."/>
        </authorList>
    </citation>
    <scope>NUCLEOTIDE SEQUENCE</scope>
    <source>
        <strain evidence="3">RW4S2</strain>
    </source>
</reference>
<keyword evidence="1" id="KW-0732">Signal</keyword>